<reference evidence="3" key="1">
    <citation type="submission" date="2016-10" db="EMBL/GenBank/DDBJ databases">
        <authorList>
            <person name="Varghese N."/>
            <person name="Submissions S."/>
        </authorList>
    </citation>
    <scope>NUCLEOTIDE SEQUENCE [LARGE SCALE GENOMIC DNA]</scope>
    <source>
        <strain evidence="3">B48,IBRC-M 10115,DSM 25386,CECT 8001</strain>
    </source>
</reference>
<dbReference type="RefSeq" id="WP_090745122.1">
    <property type="nucleotide sequence ID" value="NZ_FOBW01000007.1"/>
</dbReference>
<feature type="domain" description="Na+-translocating membrane potential-generating system MpsC" evidence="1">
    <location>
        <begin position="12"/>
        <end position="109"/>
    </location>
</feature>
<name>A0A1H8CEM1_9BACI</name>
<sequence>MVYTTQDDLLYLSSRFSKTLKSRFGKGPETCYVVSQDNRLFIYIGNFMTPAEEVLVANNQVNMANNFRASVINVICKEFINEASKTLGLKFHSCFHDWNYDTNKGIFIIESNDIQSTDHKEVYFEKGLFEVMGRIISKVHKTPERFEILKWNQSVCVVECREVLLSMDRYLFRQGYSDILLEHSREMKTFLKSQKDQLKLVFNREVEDLFIIWDYEKDRSIIVFSLQ</sequence>
<accession>A0A1H8CEM1</accession>
<evidence type="ECO:0000259" key="1">
    <source>
        <dbReference type="Pfam" id="PF10057"/>
    </source>
</evidence>
<protein>
    <submittedName>
        <fullName evidence="2">Uncharacterized protein YbcI</fullName>
    </submittedName>
</protein>
<dbReference type="OrthoDB" id="2677857at2"/>
<evidence type="ECO:0000313" key="3">
    <source>
        <dbReference type="Proteomes" id="UP000198553"/>
    </source>
</evidence>
<evidence type="ECO:0000313" key="2">
    <source>
        <dbReference type="EMBL" id="SEM93440.1"/>
    </source>
</evidence>
<dbReference type="Pfam" id="PF10057">
    <property type="entry name" value="MpsC"/>
    <property type="match status" value="1"/>
</dbReference>
<dbReference type="InterPro" id="IPR018745">
    <property type="entry name" value="MpsC"/>
</dbReference>
<keyword evidence="3" id="KW-1185">Reference proteome</keyword>
<gene>
    <name evidence="2" type="ORF">SAMN05192533_10750</name>
</gene>
<organism evidence="2 3">
    <name type="scientific">Mesobacillus persicus</name>
    <dbReference type="NCBI Taxonomy" id="930146"/>
    <lineage>
        <taxon>Bacteria</taxon>
        <taxon>Bacillati</taxon>
        <taxon>Bacillota</taxon>
        <taxon>Bacilli</taxon>
        <taxon>Bacillales</taxon>
        <taxon>Bacillaceae</taxon>
        <taxon>Mesobacillus</taxon>
    </lineage>
</organism>
<dbReference type="AlphaFoldDB" id="A0A1H8CEM1"/>
<dbReference type="STRING" id="930146.SAMN05192533_10750"/>
<proteinExistence type="predicted"/>
<dbReference type="Proteomes" id="UP000198553">
    <property type="component" value="Unassembled WGS sequence"/>
</dbReference>
<dbReference type="EMBL" id="FOBW01000007">
    <property type="protein sequence ID" value="SEM93440.1"/>
    <property type="molecule type" value="Genomic_DNA"/>
</dbReference>